<dbReference type="SMART" id="SM00345">
    <property type="entry name" value="HTH_GNTR"/>
    <property type="match status" value="1"/>
</dbReference>
<dbReference type="InterPro" id="IPR008920">
    <property type="entry name" value="TF_FadR/GntR_C"/>
</dbReference>
<dbReference type="InterPro" id="IPR036390">
    <property type="entry name" value="WH_DNA-bd_sf"/>
</dbReference>
<dbReference type="SUPFAM" id="SSF46785">
    <property type="entry name" value="Winged helix' DNA-binding domain"/>
    <property type="match status" value="1"/>
</dbReference>
<evidence type="ECO:0000256" key="3">
    <source>
        <dbReference type="ARBA" id="ARBA00023163"/>
    </source>
</evidence>
<dbReference type="Proteomes" id="UP000569329">
    <property type="component" value="Unassembled WGS sequence"/>
</dbReference>
<dbReference type="Pfam" id="PF00392">
    <property type="entry name" value="GntR"/>
    <property type="match status" value="1"/>
</dbReference>
<sequence>MRARRVDNETMYDQLRTDITSGRLPAGTPVREVAVAERFGVSRTPVREVLRRLQHDRLLESRDRGLHVRAPDPEEVVQVYDARILLEAEAAEQAARTCGKSDLARLEGLLARDRGLTGPDDATRAHTNIEFHEAMWQATNNPVLVDLLHRLTIHLVRTPRSTLSAPGRWEESLDEHGRLVEAIGEGDSEEAGRITRDHMRKARDLRLSMLRQEMISSS</sequence>
<dbReference type="RefSeq" id="WP_182545640.1">
    <property type="nucleotide sequence ID" value="NZ_JACGWZ010000005.1"/>
</dbReference>
<evidence type="ECO:0000259" key="4">
    <source>
        <dbReference type="PROSITE" id="PS50949"/>
    </source>
</evidence>
<comment type="caution">
    <text evidence="5">The sequence shown here is derived from an EMBL/GenBank/DDBJ whole genome shotgun (WGS) entry which is preliminary data.</text>
</comment>
<accession>A0A839E0I5</accession>
<dbReference type="GO" id="GO:0003677">
    <property type="term" value="F:DNA binding"/>
    <property type="evidence" value="ECO:0007669"/>
    <property type="project" value="UniProtKB-KW"/>
</dbReference>
<keyword evidence="3" id="KW-0804">Transcription</keyword>
<dbReference type="InterPro" id="IPR036388">
    <property type="entry name" value="WH-like_DNA-bd_sf"/>
</dbReference>
<dbReference type="PANTHER" id="PTHR43537">
    <property type="entry name" value="TRANSCRIPTIONAL REGULATOR, GNTR FAMILY"/>
    <property type="match status" value="1"/>
</dbReference>
<dbReference type="PROSITE" id="PS50949">
    <property type="entry name" value="HTH_GNTR"/>
    <property type="match status" value="1"/>
</dbReference>
<organism evidence="5 6">
    <name type="scientific">Halosaccharopolyspora lacisalsi</name>
    <dbReference type="NCBI Taxonomy" id="1000566"/>
    <lineage>
        <taxon>Bacteria</taxon>
        <taxon>Bacillati</taxon>
        <taxon>Actinomycetota</taxon>
        <taxon>Actinomycetes</taxon>
        <taxon>Pseudonocardiales</taxon>
        <taxon>Pseudonocardiaceae</taxon>
        <taxon>Halosaccharopolyspora</taxon>
    </lineage>
</organism>
<dbReference type="InterPro" id="IPR011711">
    <property type="entry name" value="GntR_C"/>
</dbReference>
<reference evidence="5 6" key="1">
    <citation type="submission" date="2020-07" db="EMBL/GenBank/DDBJ databases">
        <title>Sequencing the genomes of 1000 actinobacteria strains.</title>
        <authorList>
            <person name="Klenk H.-P."/>
        </authorList>
    </citation>
    <scope>NUCLEOTIDE SEQUENCE [LARGE SCALE GENOMIC DNA]</scope>
    <source>
        <strain evidence="5 6">DSM 45975</strain>
    </source>
</reference>
<dbReference type="Pfam" id="PF07729">
    <property type="entry name" value="FCD"/>
    <property type="match status" value="1"/>
</dbReference>
<evidence type="ECO:0000313" key="6">
    <source>
        <dbReference type="Proteomes" id="UP000569329"/>
    </source>
</evidence>
<protein>
    <submittedName>
        <fullName evidence="5">DNA-binding GntR family transcriptional regulator</fullName>
    </submittedName>
</protein>
<proteinExistence type="predicted"/>
<evidence type="ECO:0000313" key="5">
    <source>
        <dbReference type="EMBL" id="MBA8826429.1"/>
    </source>
</evidence>
<dbReference type="EMBL" id="JACGWZ010000005">
    <property type="protein sequence ID" value="MBA8826429.1"/>
    <property type="molecule type" value="Genomic_DNA"/>
</dbReference>
<dbReference type="CDD" id="cd07377">
    <property type="entry name" value="WHTH_GntR"/>
    <property type="match status" value="1"/>
</dbReference>
<keyword evidence="1" id="KW-0805">Transcription regulation</keyword>
<dbReference type="PANTHER" id="PTHR43537:SF24">
    <property type="entry name" value="GLUCONATE OPERON TRANSCRIPTIONAL REPRESSOR"/>
    <property type="match status" value="1"/>
</dbReference>
<evidence type="ECO:0000256" key="1">
    <source>
        <dbReference type="ARBA" id="ARBA00023015"/>
    </source>
</evidence>
<name>A0A839E0I5_9PSEU</name>
<gene>
    <name evidence="5" type="ORF">FHX42_003805</name>
</gene>
<keyword evidence="6" id="KW-1185">Reference proteome</keyword>
<evidence type="ECO:0000256" key="2">
    <source>
        <dbReference type="ARBA" id="ARBA00023125"/>
    </source>
</evidence>
<feature type="domain" description="HTH gntR-type" evidence="4">
    <location>
        <begin position="5"/>
        <end position="71"/>
    </location>
</feature>
<dbReference type="InterPro" id="IPR000524">
    <property type="entry name" value="Tscrpt_reg_HTH_GntR"/>
</dbReference>
<dbReference type="SUPFAM" id="SSF48008">
    <property type="entry name" value="GntR ligand-binding domain-like"/>
    <property type="match status" value="1"/>
</dbReference>
<dbReference type="AlphaFoldDB" id="A0A839E0I5"/>
<dbReference type="SMART" id="SM00895">
    <property type="entry name" value="FCD"/>
    <property type="match status" value="1"/>
</dbReference>
<dbReference type="GO" id="GO:0003700">
    <property type="term" value="F:DNA-binding transcription factor activity"/>
    <property type="evidence" value="ECO:0007669"/>
    <property type="project" value="InterPro"/>
</dbReference>
<dbReference type="Gene3D" id="1.20.120.530">
    <property type="entry name" value="GntR ligand-binding domain-like"/>
    <property type="match status" value="1"/>
</dbReference>
<keyword evidence="2 5" id="KW-0238">DNA-binding</keyword>
<dbReference type="Gene3D" id="1.10.10.10">
    <property type="entry name" value="Winged helix-like DNA-binding domain superfamily/Winged helix DNA-binding domain"/>
    <property type="match status" value="1"/>
</dbReference>